<dbReference type="RefSeq" id="WP_025358834.1">
    <property type="nucleotide sequence ID" value="NZ_BAAABQ010000041.1"/>
</dbReference>
<dbReference type="EMBL" id="JACJID010000001">
    <property type="protein sequence ID" value="MBA8923561.1"/>
    <property type="molecule type" value="Genomic_DNA"/>
</dbReference>
<keyword evidence="2" id="KW-1185">Reference proteome</keyword>
<dbReference type="Proteomes" id="UP000517916">
    <property type="component" value="Unassembled WGS sequence"/>
</dbReference>
<gene>
    <name evidence="1" type="ORF">BC739_000758</name>
</gene>
<organism evidence="1 2">
    <name type="scientific">Kutzneria viridogrisea</name>
    <dbReference type="NCBI Taxonomy" id="47990"/>
    <lineage>
        <taxon>Bacteria</taxon>
        <taxon>Bacillati</taxon>
        <taxon>Actinomycetota</taxon>
        <taxon>Actinomycetes</taxon>
        <taxon>Pseudonocardiales</taxon>
        <taxon>Pseudonocardiaceae</taxon>
        <taxon>Kutzneria</taxon>
    </lineage>
</organism>
<name>A0ABR6B9L8_9PSEU</name>
<reference evidence="1 2" key="1">
    <citation type="submission" date="2020-08" db="EMBL/GenBank/DDBJ databases">
        <title>Genomic Encyclopedia of Archaeal and Bacterial Type Strains, Phase II (KMG-II): from individual species to whole genera.</title>
        <authorList>
            <person name="Goeker M."/>
        </authorList>
    </citation>
    <scope>NUCLEOTIDE SEQUENCE [LARGE SCALE GENOMIC DNA]</scope>
    <source>
        <strain evidence="1 2">DSM 43850</strain>
    </source>
</reference>
<evidence type="ECO:0000313" key="1">
    <source>
        <dbReference type="EMBL" id="MBA8923561.1"/>
    </source>
</evidence>
<accession>A0ABR6B9L8</accession>
<protein>
    <submittedName>
        <fullName evidence="1">Uncharacterized protein</fullName>
    </submittedName>
</protein>
<proteinExistence type="predicted"/>
<comment type="caution">
    <text evidence="1">The sequence shown here is derived from an EMBL/GenBank/DDBJ whole genome shotgun (WGS) entry which is preliminary data.</text>
</comment>
<evidence type="ECO:0000313" key="2">
    <source>
        <dbReference type="Proteomes" id="UP000517916"/>
    </source>
</evidence>
<sequence>MNHATVVLRLRGSHTDEASLESAAVDAMWATATPEDSIEHVHALVMRDRLYVTLFRISRNREETRAIATEVCRRTISASPFLSQIVHGEIRTIVLPLKPFGIDPQYEL</sequence>